<dbReference type="FunFam" id="2.30.29.30:FF:000293">
    <property type="entry name" value="EPS8 like 3"/>
    <property type="match status" value="1"/>
</dbReference>
<dbReference type="InterPro" id="IPR041418">
    <property type="entry name" value="SAM_3"/>
</dbReference>
<evidence type="ECO:0000259" key="5">
    <source>
        <dbReference type="PROSITE" id="PS50002"/>
    </source>
</evidence>
<proteinExistence type="inferred from homology"/>
<dbReference type="InterPro" id="IPR001452">
    <property type="entry name" value="SH3_domain"/>
</dbReference>
<feature type="compositionally biased region" description="Polar residues" evidence="4">
    <location>
        <begin position="308"/>
        <end position="327"/>
    </location>
</feature>
<feature type="compositionally biased region" description="Low complexity" evidence="4">
    <location>
        <begin position="525"/>
        <end position="542"/>
    </location>
</feature>
<feature type="region of interest" description="Disordered" evidence="4">
    <location>
        <begin position="500"/>
        <end position="566"/>
    </location>
</feature>
<reference evidence="6" key="2">
    <citation type="submission" date="2016-06" db="EMBL/GenBank/DDBJ databases">
        <title>The genome of a short-lived fish provides insights into sex chromosome evolution and the genetic control of aging.</title>
        <authorList>
            <person name="Reichwald K."/>
            <person name="Felder M."/>
            <person name="Petzold A."/>
            <person name="Koch P."/>
            <person name="Groth M."/>
            <person name="Platzer M."/>
        </authorList>
    </citation>
    <scope>NUCLEOTIDE SEQUENCE</scope>
    <source>
        <tissue evidence="6">Brain</tissue>
    </source>
</reference>
<evidence type="ECO:0000256" key="2">
    <source>
        <dbReference type="ARBA" id="ARBA00022443"/>
    </source>
</evidence>
<dbReference type="SUPFAM" id="SSF50729">
    <property type="entry name" value="PH domain-like"/>
    <property type="match status" value="1"/>
</dbReference>
<evidence type="ECO:0000313" key="6">
    <source>
        <dbReference type="EMBL" id="SBQ86943.1"/>
    </source>
</evidence>
<gene>
    <name evidence="6" type="primary">EPS8L3</name>
</gene>
<dbReference type="GO" id="GO:0032587">
    <property type="term" value="C:ruffle membrane"/>
    <property type="evidence" value="ECO:0007669"/>
    <property type="project" value="TreeGrafter"/>
</dbReference>
<feature type="domain" description="SH3" evidence="5">
    <location>
        <begin position="568"/>
        <end position="627"/>
    </location>
</feature>
<dbReference type="Pfam" id="PF00018">
    <property type="entry name" value="SH3_1"/>
    <property type="match status" value="1"/>
</dbReference>
<dbReference type="SUPFAM" id="SSF47769">
    <property type="entry name" value="SAM/Pointed domain"/>
    <property type="match status" value="1"/>
</dbReference>
<dbReference type="Pfam" id="PF22975">
    <property type="entry name" value="EPS8_2nd"/>
    <property type="match status" value="1"/>
</dbReference>
<keyword evidence="2 3" id="KW-0728">SH3 domain</keyword>
<feature type="region of interest" description="Disordered" evidence="4">
    <location>
        <begin position="251"/>
        <end position="327"/>
    </location>
</feature>
<dbReference type="PANTHER" id="PTHR12287">
    <property type="entry name" value="EPIDERMAL GROWTH FACTOR RECEPTOR KINASE SUBSTRATE EPS8-RELATED PROTEIN"/>
    <property type="match status" value="1"/>
</dbReference>
<feature type="compositionally biased region" description="Polar residues" evidence="4">
    <location>
        <begin position="636"/>
        <end position="650"/>
    </location>
</feature>
<dbReference type="GO" id="GO:0003779">
    <property type="term" value="F:actin binding"/>
    <property type="evidence" value="ECO:0007669"/>
    <property type="project" value="TreeGrafter"/>
</dbReference>
<dbReference type="InterPro" id="IPR013761">
    <property type="entry name" value="SAM/pointed_sf"/>
</dbReference>
<dbReference type="Gene3D" id="1.10.150.50">
    <property type="entry name" value="Transcription Factor, Ets-1"/>
    <property type="match status" value="1"/>
</dbReference>
<dbReference type="InterPro" id="IPR039801">
    <property type="entry name" value="EPS8-like"/>
</dbReference>
<dbReference type="InterPro" id="IPR036028">
    <property type="entry name" value="SH3-like_dom_sf"/>
</dbReference>
<dbReference type="PROSITE" id="PS50002">
    <property type="entry name" value="SH3"/>
    <property type="match status" value="1"/>
</dbReference>
<dbReference type="GO" id="GO:0031982">
    <property type="term" value="C:vesicle"/>
    <property type="evidence" value="ECO:0007669"/>
    <property type="project" value="TreeGrafter"/>
</dbReference>
<dbReference type="GO" id="GO:0035023">
    <property type="term" value="P:regulation of Rho protein signal transduction"/>
    <property type="evidence" value="ECO:0007669"/>
    <property type="project" value="TreeGrafter"/>
</dbReference>
<dbReference type="PANTHER" id="PTHR12287:SF22">
    <property type="entry name" value="EPIDERMAL GROWTH FACTOR RECEPTOR KINASE SUBSTRATE 8-LIKE PROTEIN 3"/>
    <property type="match status" value="1"/>
</dbReference>
<feature type="compositionally biased region" description="Basic residues" evidence="4">
    <location>
        <begin position="371"/>
        <end position="382"/>
    </location>
</feature>
<dbReference type="EMBL" id="HAED01001098">
    <property type="protein sequence ID" value="SBQ86943.1"/>
    <property type="molecule type" value="Transcribed_RNA"/>
</dbReference>
<dbReference type="InterPro" id="IPR011993">
    <property type="entry name" value="PH-like_dom_sf"/>
</dbReference>
<evidence type="ECO:0000256" key="3">
    <source>
        <dbReference type="PROSITE-ProRule" id="PRU00192"/>
    </source>
</evidence>
<dbReference type="SMART" id="SM00326">
    <property type="entry name" value="SH3"/>
    <property type="match status" value="1"/>
</dbReference>
<dbReference type="Gene3D" id="2.30.30.40">
    <property type="entry name" value="SH3 Domains"/>
    <property type="match status" value="1"/>
</dbReference>
<name>A0A1A8HTS7_NOTKU</name>
<reference evidence="6" key="1">
    <citation type="submission" date="2016-05" db="EMBL/GenBank/DDBJ databases">
        <authorList>
            <person name="Lavstsen T."/>
            <person name="Jespersen J.S."/>
        </authorList>
    </citation>
    <scope>NUCLEOTIDE SEQUENCE</scope>
    <source>
        <tissue evidence="6">Brain</tissue>
    </source>
</reference>
<feature type="compositionally biased region" description="Pro residues" evidence="4">
    <location>
        <begin position="505"/>
        <end position="524"/>
    </location>
</feature>
<dbReference type="CDD" id="cd01210">
    <property type="entry name" value="PTB_EPS8"/>
    <property type="match status" value="1"/>
</dbReference>
<dbReference type="InterPro" id="IPR033928">
    <property type="entry name" value="EPS8_PTB"/>
</dbReference>
<dbReference type="GO" id="GO:1900029">
    <property type="term" value="P:positive regulation of ruffle assembly"/>
    <property type="evidence" value="ECO:0007669"/>
    <property type="project" value="TreeGrafter"/>
</dbReference>
<evidence type="ECO:0000256" key="4">
    <source>
        <dbReference type="SAM" id="MobiDB-lite"/>
    </source>
</evidence>
<dbReference type="SUPFAM" id="SSF50044">
    <property type="entry name" value="SH3-domain"/>
    <property type="match status" value="1"/>
</dbReference>
<feature type="region of interest" description="Disordered" evidence="4">
    <location>
        <begin position="86"/>
        <end position="107"/>
    </location>
</feature>
<accession>A0A1A8HTS7</accession>
<dbReference type="GO" id="GO:0007266">
    <property type="term" value="P:Rho protein signal transduction"/>
    <property type="evidence" value="ECO:0007669"/>
    <property type="project" value="TreeGrafter"/>
</dbReference>
<protein>
    <submittedName>
        <fullName evidence="6">EPS8-like 3</fullName>
    </submittedName>
</protein>
<dbReference type="InterPro" id="IPR013625">
    <property type="entry name" value="PTB"/>
</dbReference>
<dbReference type="AlphaFoldDB" id="A0A1A8HTS7"/>
<feature type="region of interest" description="Disordered" evidence="4">
    <location>
        <begin position="612"/>
        <end position="650"/>
    </location>
</feature>
<dbReference type="InterPro" id="IPR055093">
    <property type="entry name" value="EPS8_2nd"/>
</dbReference>
<comment type="similarity">
    <text evidence="1">Belongs to the EPS8 family.</text>
</comment>
<evidence type="ECO:0000256" key="1">
    <source>
        <dbReference type="ARBA" id="ARBA00006197"/>
    </source>
</evidence>
<dbReference type="Pfam" id="PF18016">
    <property type="entry name" value="SAM_3"/>
    <property type="match status" value="1"/>
</dbReference>
<sequence>MTWNRGLNQREGSNMIKYTQNAARVVSSASGGFESADSFCPLFQVHPSDSHQSEVEKRWRFIMFGNSAPFSYSPGGFSQEDFPQQRRAFQQDEPKEDLLQRNGMSRPSGRSIYMQRKEYSEVLNRQPERFQVRVEHLFTCELDGQEVKTVDDCVSKLMKLDAKGRLWPQEMIMEAVGGSLLLCDIETKAQLEAMPLNSIVQTRAVLDSCAYNSLLTVTVQERSKRFPQVFMFQCEETRAELIKADVDMAVQRGGSDTDPRREPTGISRHNPGSFRQGVPVQQEGMLPPPDYAAPQGIDREPDPMPPQRSYSSQEEMVHSSTVKQNSPKMALDRSDIGVKMDILNHVINDLEIFVAKVSASANTPSLPEKGGKKKSGSKKNKSKTNAPPAFSLPHWDEYTSCLQKIKYGLNLLAQLNRVLTSPSAPEFVHIFFTNLSIIVPRYPPDLPPTVVAPLLTPEALNLLSQTLSPEEIHLWKSLGDCWAVPRSGWPDNVPPYMPEFYDGWQPPPPSHPPPELPPPPPPASAPISRSYSQRQSQIYSPRAMQQQQQPELVANGPWSPAPHAHPTEPPLYMHVMYSFTARNSQELTVMKGETVQVVHKSRPWWLVRNSRNEEGNVPPNVLEPIDNVRSTEDQPLPSQRNSRGPVTLDMSSSPAEVRAWLEYRGFSRITVSSLGVLTGRQLLGMSKDDIRTVCPEEAGKVFFQLQGIKSSLALASEPSGMYNSRY</sequence>
<organism evidence="6">
    <name type="scientific">Nothobranchius kuhntae</name>
    <name type="common">Beira killifish</name>
    <dbReference type="NCBI Taxonomy" id="321403"/>
    <lineage>
        <taxon>Eukaryota</taxon>
        <taxon>Metazoa</taxon>
        <taxon>Chordata</taxon>
        <taxon>Craniata</taxon>
        <taxon>Vertebrata</taxon>
        <taxon>Euteleostomi</taxon>
        <taxon>Actinopterygii</taxon>
        <taxon>Neopterygii</taxon>
        <taxon>Teleostei</taxon>
        <taxon>Neoteleostei</taxon>
        <taxon>Acanthomorphata</taxon>
        <taxon>Ovalentaria</taxon>
        <taxon>Atherinomorphae</taxon>
        <taxon>Cyprinodontiformes</taxon>
        <taxon>Nothobranchiidae</taxon>
        <taxon>Nothobranchius</taxon>
    </lineage>
</organism>
<feature type="region of interest" description="Disordered" evidence="4">
    <location>
        <begin position="362"/>
        <end position="389"/>
    </location>
</feature>
<dbReference type="Gene3D" id="2.30.29.30">
    <property type="entry name" value="Pleckstrin-homology domain (PH domain)/Phosphotyrosine-binding domain (PTB)"/>
    <property type="match status" value="1"/>
</dbReference>
<feature type="compositionally biased region" description="Basic and acidic residues" evidence="4">
    <location>
        <begin position="89"/>
        <end position="99"/>
    </location>
</feature>
<dbReference type="Pfam" id="PF08416">
    <property type="entry name" value="PTB"/>
    <property type="match status" value="1"/>
</dbReference>